<feature type="binding site" description="covalent" evidence="8">
    <location>
        <position position="295"/>
    </location>
    <ligand>
        <name>heme c</name>
        <dbReference type="ChEBI" id="CHEBI:61717"/>
        <label>2</label>
    </ligand>
</feature>
<keyword evidence="2 8" id="KW-0349">Heme</keyword>
<dbReference type="SUPFAM" id="SSF46626">
    <property type="entry name" value="Cytochrome c"/>
    <property type="match status" value="2"/>
</dbReference>
<dbReference type="GO" id="GO:0009055">
    <property type="term" value="F:electron transfer activity"/>
    <property type="evidence" value="ECO:0007669"/>
    <property type="project" value="InterPro"/>
</dbReference>
<evidence type="ECO:0000256" key="4">
    <source>
        <dbReference type="ARBA" id="ARBA00022729"/>
    </source>
</evidence>
<comment type="cofactor">
    <cofactor evidence="8">
        <name>heme</name>
        <dbReference type="ChEBI" id="CHEBI:30413"/>
    </cofactor>
    <text evidence="8">Binds 2 heme groups.</text>
</comment>
<dbReference type="PANTHER" id="PTHR30600">
    <property type="entry name" value="CYTOCHROME C PEROXIDASE-RELATED"/>
    <property type="match status" value="1"/>
</dbReference>
<feature type="binding site" description="axial binding residue" evidence="9">
    <location>
        <position position="110"/>
    </location>
    <ligand>
        <name>heme c</name>
        <dbReference type="ChEBI" id="CHEBI:61717"/>
        <label>1</label>
    </ligand>
    <ligandPart>
        <name>Fe</name>
        <dbReference type="ChEBI" id="CHEBI:18248"/>
    </ligandPart>
</feature>
<dbReference type="InterPro" id="IPR051395">
    <property type="entry name" value="Cytochrome_c_Peroxidase/MauG"/>
</dbReference>
<dbReference type="InterPro" id="IPR004852">
    <property type="entry name" value="Di-haem_cyt_c_peroxidsae"/>
</dbReference>
<dbReference type="Proteomes" id="UP000256478">
    <property type="component" value="Unassembled WGS sequence"/>
</dbReference>
<dbReference type="GO" id="GO:0046872">
    <property type="term" value="F:metal ion binding"/>
    <property type="evidence" value="ECO:0007669"/>
    <property type="project" value="UniProtKB-KW"/>
</dbReference>
<feature type="binding site" description="covalent" evidence="8">
    <location>
        <position position="109"/>
    </location>
    <ligand>
        <name>heme c</name>
        <dbReference type="ChEBI" id="CHEBI:61717"/>
        <label>1</label>
    </ligand>
</feature>
<dbReference type="EMBL" id="QUOU01000001">
    <property type="protein sequence ID" value="REL28038.1"/>
    <property type="molecule type" value="Genomic_DNA"/>
</dbReference>
<evidence type="ECO:0000256" key="5">
    <source>
        <dbReference type="ARBA" id="ARBA00022764"/>
    </source>
</evidence>
<evidence type="ECO:0000256" key="2">
    <source>
        <dbReference type="ARBA" id="ARBA00022617"/>
    </source>
</evidence>
<evidence type="ECO:0000313" key="12">
    <source>
        <dbReference type="Proteomes" id="UP000256478"/>
    </source>
</evidence>
<sequence>MASGLFASKYPHRNNRILLSSVLMSTIKRVITTICLAIALATVIGCEQQPRYWTVQERALLASFQLNKLSPSDASSNRFAVNPAAVAFGKQLFFDKRLSLDGSMSCASCHQPDLAFTDGLDKAQGVNRTGRNTQTLLGVQYASWFYWDGRKDSLWAQALVPFEAADEMASSRVQVLKIVAQDAQYRRAYEALFGALPELIFSGAIPEKAGPWGDSETKDNWYRLSTTNQRVINQAYANIGKAVAAFERTIELPNTRFDDYLQVLFIDGWQEANRRLSDSALAGVKLFLNQEKTHCLRCHNGPLLTNQDFHNIGTGNFTGIELDFGRYFGIPAVLQDEFNCLGPYSDAQPEQCHGLNFMAKQIHEEAQGAFKTPTLRYLSKTAPYFHDGRFTTLDEVLEHYLAIKPNQTELPELTLTAPEKKQLISFLLLLSE</sequence>
<keyword evidence="6" id="KW-0560">Oxidoreductase</keyword>
<dbReference type="Gene3D" id="1.10.760.10">
    <property type="entry name" value="Cytochrome c-like domain"/>
    <property type="match status" value="2"/>
</dbReference>
<dbReference type="PANTHER" id="PTHR30600:SF10">
    <property type="entry name" value="BLL6722 PROTEIN"/>
    <property type="match status" value="1"/>
</dbReference>
<comment type="PTM">
    <text evidence="8">Binds 2 heme groups per subunit.</text>
</comment>
<keyword evidence="7 9" id="KW-0408">Iron</keyword>
<dbReference type="AlphaFoldDB" id="A0A3E0TU07"/>
<dbReference type="PIRSF" id="PIRSF000294">
    <property type="entry name" value="Cytochrome-c_peroxidase"/>
    <property type="match status" value="1"/>
</dbReference>
<comment type="subcellular location">
    <subcellularLocation>
        <location evidence="1">Periplasm</location>
    </subcellularLocation>
</comment>
<dbReference type="Pfam" id="PF03150">
    <property type="entry name" value="CCP_MauG"/>
    <property type="match status" value="1"/>
</dbReference>
<dbReference type="InterPro" id="IPR036909">
    <property type="entry name" value="Cyt_c-like_dom_sf"/>
</dbReference>
<evidence type="ECO:0000256" key="8">
    <source>
        <dbReference type="PIRSR" id="PIRSR000294-1"/>
    </source>
</evidence>
<comment type="caution">
    <text evidence="11">The sequence shown here is derived from an EMBL/GenBank/DDBJ whole genome shotgun (WGS) entry which is preliminary data.</text>
</comment>
<keyword evidence="11" id="KW-0575">Peroxidase</keyword>
<dbReference type="PROSITE" id="PS51007">
    <property type="entry name" value="CYTC"/>
    <property type="match status" value="1"/>
</dbReference>
<dbReference type="OrthoDB" id="9805202at2"/>
<evidence type="ECO:0000259" key="10">
    <source>
        <dbReference type="PROSITE" id="PS51007"/>
    </source>
</evidence>
<reference evidence="11 12" key="1">
    <citation type="submission" date="2018-08" db="EMBL/GenBank/DDBJ databases">
        <title>Thalassotalea euphylliae genome.</title>
        <authorList>
            <person name="Summers S."/>
            <person name="Rice S.A."/>
            <person name="Freckelton M.L."/>
            <person name="Nedved B.T."/>
            <person name="Hadfield M.G."/>
        </authorList>
    </citation>
    <scope>NUCLEOTIDE SEQUENCE [LARGE SCALE GENOMIC DNA]</scope>
    <source>
        <strain evidence="11 12">H1</strain>
    </source>
</reference>
<evidence type="ECO:0000256" key="3">
    <source>
        <dbReference type="ARBA" id="ARBA00022723"/>
    </source>
</evidence>
<dbReference type="GO" id="GO:0004130">
    <property type="term" value="F:cytochrome-c peroxidase activity"/>
    <property type="evidence" value="ECO:0007669"/>
    <property type="project" value="TreeGrafter"/>
</dbReference>
<evidence type="ECO:0000256" key="7">
    <source>
        <dbReference type="ARBA" id="ARBA00023004"/>
    </source>
</evidence>
<keyword evidence="5" id="KW-0574">Periplasm</keyword>
<dbReference type="GO" id="GO:0042597">
    <property type="term" value="C:periplasmic space"/>
    <property type="evidence" value="ECO:0007669"/>
    <property type="project" value="UniProtKB-SubCell"/>
</dbReference>
<feature type="binding site" description="covalent" evidence="8">
    <location>
        <position position="106"/>
    </location>
    <ligand>
        <name>heme c</name>
        <dbReference type="ChEBI" id="CHEBI:61717"/>
        <label>1</label>
    </ligand>
</feature>
<feature type="binding site" description="covalent" evidence="8">
    <location>
        <position position="298"/>
    </location>
    <ligand>
        <name>heme c</name>
        <dbReference type="ChEBI" id="CHEBI:61717"/>
        <label>2</label>
    </ligand>
</feature>
<keyword evidence="4" id="KW-0732">Signal</keyword>
<feature type="domain" description="Cytochrome c" evidence="10">
    <location>
        <begin position="84"/>
        <end position="228"/>
    </location>
</feature>
<proteinExistence type="predicted"/>
<gene>
    <name evidence="11" type="ORF">DXX93_16705</name>
</gene>
<keyword evidence="3 9" id="KW-0479">Metal-binding</keyword>
<feature type="binding site" description="axial binding residue" evidence="9">
    <location>
        <position position="299"/>
    </location>
    <ligand>
        <name>heme c</name>
        <dbReference type="ChEBI" id="CHEBI:61717"/>
        <label>2</label>
    </ligand>
    <ligandPart>
        <name>Fe</name>
        <dbReference type="ChEBI" id="CHEBI:18248"/>
    </ligandPart>
</feature>
<evidence type="ECO:0000256" key="9">
    <source>
        <dbReference type="PIRSR" id="PIRSR000294-2"/>
    </source>
</evidence>
<evidence type="ECO:0000256" key="6">
    <source>
        <dbReference type="ARBA" id="ARBA00023002"/>
    </source>
</evidence>
<protein>
    <submittedName>
        <fullName evidence="11">Cytochrome-c peroxidase</fullName>
    </submittedName>
</protein>
<dbReference type="InterPro" id="IPR026259">
    <property type="entry name" value="MauG/Cytc_peroxidase"/>
</dbReference>
<name>A0A3E0TU07_9GAMM</name>
<dbReference type="GO" id="GO:0020037">
    <property type="term" value="F:heme binding"/>
    <property type="evidence" value="ECO:0007669"/>
    <property type="project" value="InterPro"/>
</dbReference>
<evidence type="ECO:0000313" key="11">
    <source>
        <dbReference type="EMBL" id="REL28038.1"/>
    </source>
</evidence>
<organism evidence="11 12">
    <name type="scientific">Thalassotalea euphylliae</name>
    <dbReference type="NCBI Taxonomy" id="1655234"/>
    <lineage>
        <taxon>Bacteria</taxon>
        <taxon>Pseudomonadati</taxon>
        <taxon>Pseudomonadota</taxon>
        <taxon>Gammaproteobacteria</taxon>
        <taxon>Alteromonadales</taxon>
        <taxon>Colwelliaceae</taxon>
        <taxon>Thalassotalea</taxon>
    </lineage>
</organism>
<accession>A0A3E0TU07</accession>
<evidence type="ECO:0000256" key="1">
    <source>
        <dbReference type="ARBA" id="ARBA00004418"/>
    </source>
</evidence>
<dbReference type="InterPro" id="IPR009056">
    <property type="entry name" value="Cyt_c-like_dom"/>
</dbReference>